<evidence type="ECO:0000256" key="2">
    <source>
        <dbReference type="ARBA" id="ARBA00022884"/>
    </source>
</evidence>
<comment type="subcellular location">
    <subcellularLocation>
        <location evidence="1">Nucleus</location>
    </subcellularLocation>
</comment>
<dbReference type="CDD" id="cd08028">
    <property type="entry name" value="LARP_3"/>
    <property type="match status" value="1"/>
</dbReference>
<dbReference type="OrthoDB" id="439993at2759"/>
<dbReference type="PROSITE" id="PS51939">
    <property type="entry name" value="XRRM"/>
    <property type="match status" value="1"/>
</dbReference>
<sequence length="364" mass="42159">MTEVIAETPATEPAPEAEKPAPTGEELEKLEADIIRQIEYYFGDANLVRDKFLQEQITKDDGWVPFDVLFTFKRLAALSTNVDVVCNALQKSEEGLIEVSEDKTKIRRHPEHPVPELNEERRKEIASRTAYSKGFPVDAEMSDLIDFFAPYEKVVNIVMRKYHDKPTKTYKFKGSVFVTFAKKEQCEDYINKEKVEYKGTDIIRKWQEKYLEDKKEERSSKKKNKKQPAEPEINLPKGAVIHFEGCGDSTTWEQVKEAIVQLGGEVAYIEYTRGDKSGYVRLQQENSAQPFLDKVEDKKIKLADDTELTLRTLTEEEEKEFLKKAVEHMKSRRNNQNKRKFGNNRKRRPEAAAEDEPPAKKDDK</sequence>
<dbReference type="InterPro" id="IPR014886">
    <property type="entry name" value="La_xRRM"/>
</dbReference>
<dbReference type="CDD" id="cd12541">
    <property type="entry name" value="RRM2_La"/>
    <property type="match status" value="1"/>
</dbReference>
<reference evidence="9 10" key="1">
    <citation type="submission" date="2020-11" db="EMBL/GenBank/DDBJ databases">
        <authorList>
            <person name="Wallbank WR R."/>
            <person name="Pardo Diaz C."/>
            <person name="Kozak K."/>
            <person name="Martin S."/>
            <person name="Jiggins C."/>
            <person name="Moest M."/>
            <person name="Warren A I."/>
            <person name="Generalovic N T."/>
            <person name="Byers J.R.P. K."/>
            <person name="Montejo-Kovacevich G."/>
            <person name="Yen C E."/>
        </authorList>
    </citation>
    <scope>NUCLEOTIDE SEQUENCE [LARGE SCALE GENOMIC DNA]</scope>
</reference>
<dbReference type="PANTHER" id="PTHR22792:SF166">
    <property type="entry name" value="LUPUS LA PROTEIN HOMOLOG"/>
    <property type="match status" value="1"/>
</dbReference>
<dbReference type="AlphaFoldDB" id="A0A7R8UF23"/>
<feature type="region of interest" description="Disordered" evidence="5">
    <location>
        <begin position="325"/>
        <end position="364"/>
    </location>
</feature>
<dbReference type="SMART" id="SM00715">
    <property type="entry name" value="LA"/>
    <property type="match status" value="1"/>
</dbReference>
<feature type="compositionally biased region" description="Basic residues" evidence="5">
    <location>
        <begin position="330"/>
        <end position="348"/>
    </location>
</feature>
<dbReference type="Gene3D" id="1.10.10.10">
    <property type="entry name" value="Winged helix-like DNA-binding domain superfamily/Winged helix DNA-binding domain"/>
    <property type="match status" value="1"/>
</dbReference>
<dbReference type="Gene3D" id="3.30.70.330">
    <property type="match status" value="2"/>
</dbReference>
<evidence type="ECO:0000259" key="7">
    <source>
        <dbReference type="PROSITE" id="PS50961"/>
    </source>
</evidence>
<dbReference type="SUPFAM" id="SSF54928">
    <property type="entry name" value="RNA-binding domain, RBD"/>
    <property type="match status" value="1"/>
</dbReference>
<evidence type="ECO:0000259" key="6">
    <source>
        <dbReference type="PROSITE" id="PS50102"/>
    </source>
</evidence>
<evidence type="ECO:0000256" key="3">
    <source>
        <dbReference type="ARBA" id="ARBA00023242"/>
    </source>
</evidence>
<dbReference type="SUPFAM" id="SSF46785">
    <property type="entry name" value="Winged helix' DNA-binding domain"/>
    <property type="match status" value="1"/>
</dbReference>
<dbReference type="PROSITE" id="PS50102">
    <property type="entry name" value="RRM"/>
    <property type="match status" value="1"/>
</dbReference>
<dbReference type="GO" id="GO:0010494">
    <property type="term" value="C:cytoplasmic stress granule"/>
    <property type="evidence" value="ECO:0007669"/>
    <property type="project" value="TreeGrafter"/>
</dbReference>
<proteinExistence type="predicted"/>
<feature type="domain" description="HTH La-type RNA-binding" evidence="7">
    <location>
        <begin position="24"/>
        <end position="116"/>
    </location>
</feature>
<evidence type="ECO:0000256" key="4">
    <source>
        <dbReference type="PROSITE-ProRule" id="PRU00332"/>
    </source>
</evidence>
<dbReference type="Pfam" id="PF08777">
    <property type="entry name" value="RRM_3"/>
    <property type="match status" value="1"/>
</dbReference>
<dbReference type="InterPro" id="IPR045180">
    <property type="entry name" value="La_dom_prot"/>
</dbReference>
<protein>
    <recommendedName>
        <fullName evidence="11">La protein homolog</fullName>
    </recommendedName>
</protein>
<dbReference type="CDD" id="cd12291">
    <property type="entry name" value="RRM1_La"/>
    <property type="match status" value="1"/>
</dbReference>
<dbReference type="InterPro" id="IPR012677">
    <property type="entry name" value="Nucleotide-bd_a/b_plait_sf"/>
</dbReference>
<dbReference type="OMA" id="QFERSIY"/>
<dbReference type="InterPro" id="IPR006630">
    <property type="entry name" value="La_HTH"/>
</dbReference>
<dbReference type="EMBL" id="LR899009">
    <property type="protein sequence ID" value="CAD7079610.1"/>
    <property type="molecule type" value="Genomic_DNA"/>
</dbReference>
<dbReference type="PRINTS" id="PR00302">
    <property type="entry name" value="LUPUSLA"/>
</dbReference>
<dbReference type="PROSITE" id="PS50961">
    <property type="entry name" value="HTH_LA"/>
    <property type="match status" value="1"/>
</dbReference>
<dbReference type="FunCoup" id="A0A7R8UF23">
    <property type="interactions" value="2587"/>
</dbReference>
<name>A0A7R8UF23_HERIL</name>
<evidence type="ECO:0000313" key="10">
    <source>
        <dbReference type="Proteomes" id="UP000594454"/>
    </source>
</evidence>
<evidence type="ECO:0000313" key="9">
    <source>
        <dbReference type="EMBL" id="CAD7079610.1"/>
    </source>
</evidence>
<dbReference type="GO" id="GO:0003729">
    <property type="term" value="F:mRNA binding"/>
    <property type="evidence" value="ECO:0007669"/>
    <property type="project" value="TreeGrafter"/>
</dbReference>
<evidence type="ECO:0008006" key="11">
    <source>
        <dbReference type="Google" id="ProtNLM"/>
    </source>
</evidence>
<feature type="region of interest" description="Disordered" evidence="5">
    <location>
        <begin position="1"/>
        <end position="24"/>
    </location>
</feature>
<gene>
    <name evidence="9" type="ORF">HERILL_LOCUS2821</name>
</gene>
<keyword evidence="2 4" id="KW-0694">RNA-binding</keyword>
<evidence type="ECO:0000256" key="5">
    <source>
        <dbReference type="SAM" id="MobiDB-lite"/>
    </source>
</evidence>
<keyword evidence="10" id="KW-1185">Reference proteome</keyword>
<dbReference type="GO" id="GO:0005634">
    <property type="term" value="C:nucleus"/>
    <property type="evidence" value="ECO:0007669"/>
    <property type="project" value="UniProtKB-SubCell"/>
</dbReference>
<accession>A0A7R8UF23</accession>
<dbReference type="GO" id="GO:1990904">
    <property type="term" value="C:ribonucleoprotein complex"/>
    <property type="evidence" value="ECO:0007669"/>
    <property type="project" value="UniProtKB-UniRule"/>
</dbReference>
<keyword evidence="3" id="KW-0539">Nucleus</keyword>
<organism evidence="9 10">
    <name type="scientific">Hermetia illucens</name>
    <name type="common">Black soldier fly</name>
    <dbReference type="NCBI Taxonomy" id="343691"/>
    <lineage>
        <taxon>Eukaryota</taxon>
        <taxon>Metazoa</taxon>
        <taxon>Ecdysozoa</taxon>
        <taxon>Arthropoda</taxon>
        <taxon>Hexapoda</taxon>
        <taxon>Insecta</taxon>
        <taxon>Pterygota</taxon>
        <taxon>Neoptera</taxon>
        <taxon>Endopterygota</taxon>
        <taxon>Diptera</taxon>
        <taxon>Brachycera</taxon>
        <taxon>Stratiomyomorpha</taxon>
        <taxon>Stratiomyidae</taxon>
        <taxon>Hermetiinae</taxon>
        <taxon>Hermetia</taxon>
    </lineage>
</organism>
<dbReference type="GO" id="GO:0005829">
    <property type="term" value="C:cytosol"/>
    <property type="evidence" value="ECO:0007669"/>
    <property type="project" value="TreeGrafter"/>
</dbReference>
<feature type="domain" description="RRM" evidence="6">
    <location>
        <begin position="128"/>
        <end position="218"/>
    </location>
</feature>
<evidence type="ECO:0000256" key="1">
    <source>
        <dbReference type="ARBA" id="ARBA00004123"/>
    </source>
</evidence>
<dbReference type="GO" id="GO:0008033">
    <property type="term" value="P:tRNA processing"/>
    <property type="evidence" value="ECO:0007669"/>
    <property type="project" value="TreeGrafter"/>
</dbReference>
<evidence type="ECO:0000259" key="8">
    <source>
        <dbReference type="PROSITE" id="PS51939"/>
    </source>
</evidence>
<dbReference type="SMART" id="SM00360">
    <property type="entry name" value="RRM"/>
    <property type="match status" value="2"/>
</dbReference>
<dbReference type="InterPro" id="IPR002344">
    <property type="entry name" value="Lupus_La"/>
</dbReference>
<dbReference type="Proteomes" id="UP000594454">
    <property type="component" value="Chromosome 1"/>
</dbReference>
<dbReference type="InterPro" id="IPR036390">
    <property type="entry name" value="WH_DNA-bd_sf"/>
</dbReference>
<dbReference type="InterPro" id="IPR035979">
    <property type="entry name" value="RBD_domain_sf"/>
</dbReference>
<dbReference type="InterPro" id="IPR000504">
    <property type="entry name" value="RRM_dom"/>
</dbReference>
<feature type="domain" description="XRRM" evidence="8">
    <location>
        <begin position="234"/>
        <end position="354"/>
    </location>
</feature>
<dbReference type="PANTHER" id="PTHR22792">
    <property type="entry name" value="LUPUS LA PROTEIN-RELATED"/>
    <property type="match status" value="1"/>
</dbReference>
<dbReference type="InterPro" id="IPR036388">
    <property type="entry name" value="WH-like_DNA-bd_sf"/>
</dbReference>
<dbReference type="InParanoid" id="A0A7R8UF23"/>
<dbReference type="GO" id="GO:0045727">
    <property type="term" value="P:positive regulation of translation"/>
    <property type="evidence" value="ECO:0007669"/>
    <property type="project" value="TreeGrafter"/>
</dbReference>
<dbReference type="Pfam" id="PF05383">
    <property type="entry name" value="La"/>
    <property type="match status" value="1"/>
</dbReference>